<feature type="domain" description="CRISPR type III-associated protein" evidence="2">
    <location>
        <begin position="287"/>
        <end position="447"/>
    </location>
</feature>
<keyword evidence="4" id="KW-1185">Reference proteome</keyword>
<reference evidence="3 4" key="1">
    <citation type="journal article" date="2014" name="Int. J. Syst. Evol. Microbiol.">
        <title>Oceanisphaera profunda sp. nov., a marine bacterium isolated from deep-sea sediment, and emended description of the genus Oceanisphaera.</title>
        <authorList>
            <person name="Xu Z."/>
            <person name="Zhang X.Y."/>
            <person name="Su H.N."/>
            <person name="Yu Z.C."/>
            <person name="Liu C."/>
            <person name="Li H."/>
            <person name="Chen X.L."/>
            <person name="Song X.Y."/>
            <person name="Xie B.B."/>
            <person name="Qin Q.L."/>
            <person name="Zhou B.C."/>
            <person name="Shi M."/>
            <person name="Huang Y."/>
            <person name="Zhang Y.Z."/>
        </authorList>
    </citation>
    <scope>NUCLEOTIDE SEQUENCE [LARGE SCALE GENOMIC DNA]</scope>
    <source>
        <strain evidence="3 4">SM1222</strain>
    </source>
</reference>
<dbReference type="PANTHER" id="PTHR35579:SF6">
    <property type="entry name" value="DUF324 DOMAIN-CONTAINING PROTEIN"/>
    <property type="match status" value="1"/>
</dbReference>
<dbReference type="Pfam" id="PF03787">
    <property type="entry name" value="RAMPs"/>
    <property type="match status" value="2"/>
</dbReference>
<evidence type="ECO:0000313" key="4">
    <source>
        <dbReference type="Proteomes" id="UP000243937"/>
    </source>
</evidence>
<dbReference type="Proteomes" id="UP000243937">
    <property type="component" value="Chromosome"/>
</dbReference>
<evidence type="ECO:0000313" key="3">
    <source>
        <dbReference type="EMBL" id="ART83448.1"/>
    </source>
</evidence>
<accession>A0A1Y0D7C4</accession>
<dbReference type="OrthoDB" id="9789361at2"/>
<proteinExistence type="predicted"/>
<evidence type="ECO:0000256" key="1">
    <source>
        <dbReference type="ARBA" id="ARBA00023118"/>
    </source>
</evidence>
<dbReference type="GO" id="GO:0051607">
    <property type="term" value="P:defense response to virus"/>
    <property type="evidence" value="ECO:0007669"/>
    <property type="project" value="UniProtKB-KW"/>
</dbReference>
<dbReference type="EMBL" id="CP021377">
    <property type="protein sequence ID" value="ART83448.1"/>
    <property type="molecule type" value="Genomic_DNA"/>
</dbReference>
<gene>
    <name evidence="3" type="ORF">CBP31_13120</name>
</gene>
<dbReference type="InterPro" id="IPR005537">
    <property type="entry name" value="RAMP_III_fam"/>
</dbReference>
<sequence length="468" mass="51333">MNPNKPIYHLALVTLEALTAHGIRSGAADAVQDVVLLRDANGLPALPGTSLAGLLRHLYTAEYGQELANQLFGSVQQDEGHSSAITLSWALAHDSQNQVLEGLREDTQTDPILNELSQSHPIIRQRVRLNARGTATDTGKFDVSLIPAGTRYSTLVGFWSDGSEQEEQQWQDLLALFYSPFFRIGHGTRAGAGAFAVQALHSHRWDLRTSEGKAQYLARPRTRMQARSLPKLNLQPLDSSLQVGLSLTSEAGWRVGGGDVPLGFACGETPDLLPQSEWQIEWKNDQANIAQRVHILPATAIKGALVHRFAFHYRCLTHNWVTSTPQDAHEEQAVKELFGVAGDSDVEGMEGMAGLVFIDDLYLDNTQTLSQMHNRIDHFTGGVMNGALFEEGLLWQTPIQLKLQFQDNSRLTNLNSQVRQALQRTLEDLASGLLPLGAGGSRGQGVFIAEQGPQWSDGGKWVEQGEQA</sequence>
<dbReference type="AlphaFoldDB" id="A0A1Y0D7C4"/>
<dbReference type="CDD" id="cd09726">
    <property type="entry name" value="RAMP_I_III"/>
    <property type="match status" value="2"/>
</dbReference>
<evidence type="ECO:0000259" key="2">
    <source>
        <dbReference type="Pfam" id="PF03787"/>
    </source>
</evidence>
<keyword evidence="1" id="KW-0051">Antiviral defense</keyword>
<name>A0A1Y0D7C4_9GAMM</name>
<organism evidence="3 4">
    <name type="scientific">Oceanisphaera profunda</name>
    <dbReference type="NCBI Taxonomy" id="1416627"/>
    <lineage>
        <taxon>Bacteria</taxon>
        <taxon>Pseudomonadati</taxon>
        <taxon>Pseudomonadota</taxon>
        <taxon>Gammaproteobacteria</taxon>
        <taxon>Aeromonadales</taxon>
        <taxon>Aeromonadaceae</taxon>
        <taxon>Oceanisphaera</taxon>
    </lineage>
</organism>
<feature type="domain" description="CRISPR type III-associated protein" evidence="2">
    <location>
        <begin position="14"/>
        <end position="195"/>
    </location>
</feature>
<protein>
    <recommendedName>
        <fullName evidence="2">CRISPR type III-associated protein domain-containing protein</fullName>
    </recommendedName>
</protein>
<dbReference type="RefSeq" id="WP_087038023.1">
    <property type="nucleotide sequence ID" value="NZ_CP021377.1"/>
</dbReference>
<dbReference type="InterPro" id="IPR052216">
    <property type="entry name" value="CRISPR_Csm3_endoribonuclease"/>
</dbReference>
<dbReference type="PANTHER" id="PTHR35579">
    <property type="entry name" value="CRISPR SYSTEM CMS ENDORIBONUCLEASE CSM3"/>
    <property type="match status" value="1"/>
</dbReference>
<dbReference type="KEGG" id="opf:CBP31_13120"/>